<reference evidence="5 6" key="1">
    <citation type="journal article" date="2025" name="Microbiol. Resour. Announc.">
        <title>Draft genome sequences for Neonectria magnoliae and Neonectria punicea, canker pathogens of Liriodendron tulipifera and Acer saccharum in West Virginia.</title>
        <authorList>
            <person name="Petronek H.M."/>
            <person name="Kasson M.T."/>
            <person name="Metheny A.M."/>
            <person name="Stauder C.M."/>
            <person name="Lovett B."/>
            <person name="Lynch S.C."/>
            <person name="Garnas J.R."/>
            <person name="Kasson L.R."/>
            <person name="Stajich J.E."/>
        </authorList>
    </citation>
    <scope>NUCLEOTIDE SEQUENCE [LARGE SCALE GENOMIC DNA]</scope>
    <source>
        <strain evidence="5 6">NRRL 64651</strain>
    </source>
</reference>
<dbReference type="InterPro" id="IPR002938">
    <property type="entry name" value="FAD-bd"/>
</dbReference>
<dbReference type="PRINTS" id="PR00420">
    <property type="entry name" value="RNGMNOXGNASE"/>
</dbReference>
<keyword evidence="3" id="KW-0560">Oxidoreductase</keyword>
<evidence type="ECO:0000313" key="5">
    <source>
        <dbReference type="EMBL" id="KAK7427573.1"/>
    </source>
</evidence>
<dbReference type="Proteomes" id="UP001498421">
    <property type="component" value="Unassembled WGS sequence"/>
</dbReference>
<dbReference type="Gene3D" id="3.40.30.120">
    <property type="match status" value="1"/>
</dbReference>
<dbReference type="PANTHER" id="PTHR43004">
    <property type="entry name" value="TRK SYSTEM POTASSIUM UPTAKE PROTEIN"/>
    <property type="match status" value="1"/>
</dbReference>
<evidence type="ECO:0000256" key="2">
    <source>
        <dbReference type="ARBA" id="ARBA00022827"/>
    </source>
</evidence>
<protein>
    <recommendedName>
        <fullName evidence="4">FAD-binding domain-containing protein</fullName>
    </recommendedName>
</protein>
<sequence length="172" mass="19071">MATEHRREGIFLASDTAYRHPPDSGLRTDSLVQNVYNLAWKLALLARTDARAGLCLAKELFSDTLGAEERCIKLKEQVSLGNRRSNATGLHMGQRYTTSNAVVDDGTPFPPRQRDQVLNYEPTTHPGAYLPHAWVQHTERRISTLDILEHGHFGLIVGIAGKPWESVAAKGS</sequence>
<keyword evidence="6" id="KW-1185">Reference proteome</keyword>
<evidence type="ECO:0000256" key="3">
    <source>
        <dbReference type="ARBA" id="ARBA00023002"/>
    </source>
</evidence>
<comment type="caution">
    <text evidence="5">The sequence shown here is derived from an EMBL/GenBank/DDBJ whole genome shotgun (WGS) entry which is preliminary data.</text>
</comment>
<dbReference type="PANTHER" id="PTHR43004:SF8">
    <property type="entry name" value="FAD-BINDING DOMAIN-CONTAINING PROTEIN-RELATED"/>
    <property type="match status" value="1"/>
</dbReference>
<accession>A0ABR1I219</accession>
<dbReference type="Gene3D" id="3.50.50.60">
    <property type="entry name" value="FAD/NAD(P)-binding domain"/>
    <property type="match status" value="1"/>
</dbReference>
<name>A0ABR1I219_9HYPO</name>
<gene>
    <name evidence="5" type="ORF">QQZ08_005848</name>
</gene>
<dbReference type="Pfam" id="PF01494">
    <property type="entry name" value="FAD_binding_3"/>
    <property type="match status" value="1"/>
</dbReference>
<dbReference type="InterPro" id="IPR036188">
    <property type="entry name" value="FAD/NAD-bd_sf"/>
</dbReference>
<keyword evidence="2" id="KW-0274">FAD</keyword>
<evidence type="ECO:0000259" key="4">
    <source>
        <dbReference type="Pfam" id="PF01494"/>
    </source>
</evidence>
<dbReference type="EMBL" id="JAZAVK010000051">
    <property type="protein sequence ID" value="KAK7427573.1"/>
    <property type="molecule type" value="Genomic_DNA"/>
</dbReference>
<evidence type="ECO:0000256" key="1">
    <source>
        <dbReference type="ARBA" id="ARBA00022630"/>
    </source>
</evidence>
<organism evidence="5 6">
    <name type="scientific">Neonectria magnoliae</name>
    <dbReference type="NCBI Taxonomy" id="2732573"/>
    <lineage>
        <taxon>Eukaryota</taxon>
        <taxon>Fungi</taxon>
        <taxon>Dikarya</taxon>
        <taxon>Ascomycota</taxon>
        <taxon>Pezizomycotina</taxon>
        <taxon>Sordariomycetes</taxon>
        <taxon>Hypocreomycetidae</taxon>
        <taxon>Hypocreales</taxon>
        <taxon>Nectriaceae</taxon>
        <taxon>Neonectria</taxon>
    </lineage>
</organism>
<evidence type="ECO:0000313" key="6">
    <source>
        <dbReference type="Proteomes" id="UP001498421"/>
    </source>
</evidence>
<dbReference type="InterPro" id="IPR050641">
    <property type="entry name" value="RIFMO-like"/>
</dbReference>
<keyword evidence="1" id="KW-0285">Flavoprotein</keyword>
<proteinExistence type="predicted"/>
<feature type="domain" description="FAD-binding" evidence="4">
    <location>
        <begin position="1"/>
        <end position="54"/>
    </location>
</feature>